<dbReference type="GO" id="GO:0016787">
    <property type="term" value="F:hydrolase activity"/>
    <property type="evidence" value="ECO:0007669"/>
    <property type="project" value="UniProtKB-KW"/>
</dbReference>
<name>A0ABW6BN59_9SPHI</name>
<dbReference type="InterPro" id="IPR035994">
    <property type="entry name" value="Nucleoside_phosphorylase_sf"/>
</dbReference>
<keyword evidence="2" id="KW-1185">Reference proteome</keyword>
<reference evidence="2" key="1">
    <citation type="journal article" date="2019" name="Int. J. Syst. Evol. Microbiol.">
        <title>The Global Catalogue of Microorganisms (GCM) 10K type strain sequencing project: providing services to taxonomists for standard genome sequencing and annotation.</title>
        <authorList>
            <consortium name="The Broad Institute Genomics Platform"/>
            <consortium name="The Broad Institute Genome Sequencing Center for Infectious Disease"/>
            <person name="Wu L."/>
            <person name="Ma J."/>
        </authorList>
    </citation>
    <scope>NUCLEOTIDE SEQUENCE [LARGE SCALE GENOMIC DNA]</scope>
    <source>
        <strain evidence="2">KCTC 22814</strain>
    </source>
</reference>
<protein>
    <submittedName>
        <fullName evidence="1">Futalosine hydrolase</fullName>
    </submittedName>
</protein>
<dbReference type="Gene3D" id="3.40.50.1580">
    <property type="entry name" value="Nucleoside phosphorylase domain"/>
    <property type="match status" value="1"/>
</dbReference>
<organism evidence="1 2">
    <name type="scientific">Sphingobacterium bambusae</name>
    <dbReference type="NCBI Taxonomy" id="662858"/>
    <lineage>
        <taxon>Bacteria</taxon>
        <taxon>Pseudomonadati</taxon>
        <taxon>Bacteroidota</taxon>
        <taxon>Sphingobacteriia</taxon>
        <taxon>Sphingobacteriales</taxon>
        <taxon>Sphingobacteriaceae</taxon>
        <taxon>Sphingobacterium</taxon>
    </lineage>
</organism>
<dbReference type="EMBL" id="JBHUPB010000012">
    <property type="protein sequence ID" value="MFD2969431.1"/>
    <property type="molecule type" value="Genomic_DNA"/>
</dbReference>
<proteinExistence type="predicted"/>
<dbReference type="Proteomes" id="UP001597525">
    <property type="component" value="Unassembled WGS sequence"/>
</dbReference>
<dbReference type="RefSeq" id="WP_320182205.1">
    <property type="nucleotide sequence ID" value="NZ_CP138332.1"/>
</dbReference>
<sequence>MNILVVAATQAEIQPSIAFLEEQDIPFLISGVGMLATVYTLTKSLQTIKPDLIVQVGIGGILDSDDELGAVYQIVEDEIFAFGAEDHERFLPIAELGFGEGHFRQQLPPPPFAIPVTPQRRGITVNKVHGNTNSIEQLRHTYDEPIVESMEGVAAFFVAAQENIPVLQFRATSNYIEPRNRGAWQIGPAIKNLNVFLQELLNYLS</sequence>
<gene>
    <name evidence="1" type="ORF">ACFS7Y_18695</name>
</gene>
<accession>A0ABW6BN59</accession>
<keyword evidence="1" id="KW-0378">Hydrolase</keyword>
<dbReference type="SUPFAM" id="SSF53167">
    <property type="entry name" value="Purine and uridine phosphorylases"/>
    <property type="match status" value="1"/>
</dbReference>
<comment type="caution">
    <text evidence="1">The sequence shown here is derived from an EMBL/GenBank/DDBJ whole genome shotgun (WGS) entry which is preliminary data.</text>
</comment>
<evidence type="ECO:0000313" key="2">
    <source>
        <dbReference type="Proteomes" id="UP001597525"/>
    </source>
</evidence>
<evidence type="ECO:0000313" key="1">
    <source>
        <dbReference type="EMBL" id="MFD2969431.1"/>
    </source>
</evidence>